<evidence type="ECO:0000313" key="3">
    <source>
        <dbReference type="Proteomes" id="UP000293874"/>
    </source>
</evidence>
<evidence type="ECO:0000256" key="1">
    <source>
        <dbReference type="SAM" id="Coils"/>
    </source>
</evidence>
<dbReference type="EMBL" id="SGXA01000002">
    <property type="protein sequence ID" value="RZS70903.1"/>
    <property type="molecule type" value="Genomic_DNA"/>
</dbReference>
<dbReference type="RefSeq" id="WP_130541450.1">
    <property type="nucleotide sequence ID" value="NZ_CP042431.1"/>
</dbReference>
<gene>
    <name evidence="2" type="ORF">EV199_2802</name>
</gene>
<dbReference type="AlphaFoldDB" id="A0A4Q7MUY3"/>
<reference evidence="2 3" key="1">
    <citation type="submission" date="2019-02" db="EMBL/GenBank/DDBJ databases">
        <title>Genomic Encyclopedia of Type Strains, Phase IV (KMG-IV): sequencing the most valuable type-strain genomes for metagenomic binning, comparative biology and taxonomic classification.</title>
        <authorList>
            <person name="Goeker M."/>
        </authorList>
    </citation>
    <scope>NUCLEOTIDE SEQUENCE [LARGE SCALE GENOMIC DNA]</scope>
    <source>
        <strain evidence="2 3">DSM 18116</strain>
    </source>
</reference>
<dbReference type="Proteomes" id="UP000293874">
    <property type="component" value="Unassembled WGS sequence"/>
</dbReference>
<sequence>MTTIKGFIRSTNATLNRVERNQKRKAREAADRFRKQLKEQELSDATAAVQEYEEYIEVLKSVHKDVSDEMDWQALAGLPEPPAPGLSNKNEETAINKRNNYRPSLTDKLFGLKAGKIRKLDNAIPKAQQTDNQEFQAAQKQYESDLQDWKTLNRISNGILKKQLEAYKEAVEQFNPFGEINELGSKLTAEFQAERGVLDLHVNTDQIIPRFVLSQTSTGKLSKKEMGITRFNELYQDYISSCMLRVARETFALLPLKSVIVNAKAELLNNATGKMEEQIILSVAFVPETFSRINFELIDPSDSLKNFVHNMKFSKTGGFSEVPQVEALSHS</sequence>
<proteinExistence type="predicted"/>
<feature type="coiled-coil region" evidence="1">
    <location>
        <begin position="16"/>
        <end position="55"/>
    </location>
</feature>
<organism evidence="2 3">
    <name type="scientific">Pseudobacter ginsenosidimutans</name>
    <dbReference type="NCBI Taxonomy" id="661488"/>
    <lineage>
        <taxon>Bacteria</taxon>
        <taxon>Pseudomonadati</taxon>
        <taxon>Bacteroidota</taxon>
        <taxon>Chitinophagia</taxon>
        <taxon>Chitinophagales</taxon>
        <taxon>Chitinophagaceae</taxon>
        <taxon>Pseudobacter</taxon>
    </lineage>
</organism>
<dbReference type="OrthoDB" id="983149at2"/>
<keyword evidence="1" id="KW-0175">Coiled coil</keyword>
<keyword evidence="3" id="KW-1185">Reference proteome</keyword>
<protein>
    <submittedName>
        <fullName evidence="2">Uncharacterized protein</fullName>
    </submittedName>
</protein>
<name>A0A4Q7MUY3_9BACT</name>
<evidence type="ECO:0000313" key="2">
    <source>
        <dbReference type="EMBL" id="RZS70903.1"/>
    </source>
</evidence>
<accession>A0A4Q7MUY3</accession>
<comment type="caution">
    <text evidence="2">The sequence shown here is derived from an EMBL/GenBank/DDBJ whole genome shotgun (WGS) entry which is preliminary data.</text>
</comment>